<dbReference type="STRING" id="145388.A0A0D2M654"/>
<dbReference type="EMBL" id="KK102017">
    <property type="protein sequence ID" value="KIY98924.1"/>
    <property type="molecule type" value="Genomic_DNA"/>
</dbReference>
<dbReference type="GeneID" id="25741914"/>
<dbReference type="AlphaFoldDB" id="A0A0D2M654"/>
<dbReference type="PROSITE" id="PS50213">
    <property type="entry name" value="FAS1"/>
    <property type="match status" value="2"/>
</dbReference>
<dbReference type="Pfam" id="PF02469">
    <property type="entry name" value="Fasciclin"/>
    <property type="match status" value="2"/>
</dbReference>
<sequence length="755" mass="75461">MPPRPMLLPPRAGAPYPTALATLNSEKDLSLFTKLADISGLRPYLDSTYTRATIFAPSNAAITALAAALKIKPEDLALPRNQLLVDRLVGYHVITKSGNLAAKSLTSGEVLHTVGGGNVSVSIAGKTNRRRLIEKPSAVNATKALVNATANATASATANATAKANRTGPAVVSASALKVAAKLATGRRLHATKPGAVNATKALVNTTANATAKATAKANLTSPAVKSASAIKVAAKVAAASPSAVFNTTARLPGLLSGAPSLGRLGHRHLLARPKPSARNATKARAKASANATANAIADATADATDSATANATANATDSATANATANATATANRTGPVVMSASAIKIAAKVAAASPSAVFNTTARLPGLLSGAPSLGRLGGRHLLARPRPSARNATKALAKATAKARARANATANANANATAKASANGTAKANQTAPAVKSASAIKVAAKLATAAPKPKPDVGRHLLSSFLRMLHAEPAKKASPSPAPAKKAGTSPAPAKKAGTSPAPAKKAAASPPAAAKPATSAPAPKPAAPSGPIVTIKGVQNSAKVIGTDLVGGNVTIHVIDNVLLPATVFKTIKDALAFSPSVSALSVLAADDTVLKKAFADPTTNITLFAPTTKAREGSALGPAPPPPPALLPHHGGSIEDVANGAVTGKLLQTKDSVSKILQYHAVKGARLEPSFTGQGTVKLPTLLAGHSVQLSKVITPATDSTEATGVIQVLADSEGAQPHIVKKHNIIAGASYVNVIDGVLIPKI</sequence>
<protein>
    <recommendedName>
        <fullName evidence="2">FAS1 domain-containing protein</fullName>
    </recommendedName>
</protein>
<organism evidence="3 4">
    <name type="scientific">Monoraphidium neglectum</name>
    <dbReference type="NCBI Taxonomy" id="145388"/>
    <lineage>
        <taxon>Eukaryota</taxon>
        <taxon>Viridiplantae</taxon>
        <taxon>Chlorophyta</taxon>
        <taxon>core chlorophytes</taxon>
        <taxon>Chlorophyceae</taxon>
        <taxon>CS clade</taxon>
        <taxon>Sphaeropleales</taxon>
        <taxon>Selenastraceae</taxon>
        <taxon>Monoraphidium</taxon>
    </lineage>
</organism>
<evidence type="ECO:0000256" key="1">
    <source>
        <dbReference type="SAM" id="MobiDB-lite"/>
    </source>
</evidence>
<proteinExistence type="predicted"/>
<reference evidence="3 4" key="1">
    <citation type="journal article" date="2013" name="BMC Genomics">
        <title>Reconstruction of the lipid metabolism for the microalga Monoraphidium neglectum from its genome sequence reveals characteristics suitable for biofuel production.</title>
        <authorList>
            <person name="Bogen C."/>
            <person name="Al-Dilaimi A."/>
            <person name="Albersmeier A."/>
            <person name="Wichmann J."/>
            <person name="Grundmann M."/>
            <person name="Rupp O."/>
            <person name="Lauersen K.J."/>
            <person name="Blifernez-Klassen O."/>
            <person name="Kalinowski J."/>
            <person name="Goesmann A."/>
            <person name="Mussgnug J.H."/>
            <person name="Kruse O."/>
        </authorList>
    </citation>
    <scope>NUCLEOTIDE SEQUENCE [LARGE SCALE GENOMIC DNA]</scope>
    <source>
        <strain evidence="3 4">SAG 48.87</strain>
    </source>
</reference>
<dbReference type="SUPFAM" id="SSF82153">
    <property type="entry name" value="FAS1 domain"/>
    <property type="match status" value="2"/>
</dbReference>
<dbReference type="InterPro" id="IPR000782">
    <property type="entry name" value="FAS1_domain"/>
</dbReference>
<dbReference type="Gene3D" id="2.30.180.10">
    <property type="entry name" value="FAS1 domain"/>
    <property type="match status" value="3"/>
</dbReference>
<gene>
    <name evidence="3" type="ORF">MNEG_9039</name>
</gene>
<feature type="domain" description="FAS1" evidence="2">
    <location>
        <begin position="16"/>
        <end position="157"/>
    </location>
</feature>
<accession>A0A0D2M654</accession>
<evidence type="ECO:0000313" key="3">
    <source>
        <dbReference type="EMBL" id="KIY98924.1"/>
    </source>
</evidence>
<name>A0A0D2M654_9CHLO</name>
<feature type="domain" description="FAS1" evidence="2">
    <location>
        <begin position="571"/>
        <end position="751"/>
    </location>
</feature>
<feature type="region of interest" description="Disordered" evidence="1">
    <location>
        <begin position="478"/>
        <end position="533"/>
    </location>
</feature>
<dbReference type="Proteomes" id="UP000054498">
    <property type="component" value="Unassembled WGS sequence"/>
</dbReference>
<dbReference type="KEGG" id="mng:MNEG_9039"/>
<feature type="compositionally biased region" description="Low complexity" evidence="1">
    <location>
        <begin position="481"/>
        <end position="527"/>
    </location>
</feature>
<evidence type="ECO:0000313" key="4">
    <source>
        <dbReference type="Proteomes" id="UP000054498"/>
    </source>
</evidence>
<evidence type="ECO:0000259" key="2">
    <source>
        <dbReference type="PROSITE" id="PS50213"/>
    </source>
</evidence>
<dbReference type="RefSeq" id="XP_013897944.1">
    <property type="nucleotide sequence ID" value="XM_014042490.1"/>
</dbReference>
<dbReference type="InterPro" id="IPR036378">
    <property type="entry name" value="FAS1_dom_sf"/>
</dbReference>
<keyword evidence="4" id="KW-1185">Reference proteome</keyword>